<accession>A0A1A7R057</accession>
<evidence type="ECO:0000256" key="2">
    <source>
        <dbReference type="ARBA" id="ARBA00004691"/>
    </source>
</evidence>
<evidence type="ECO:0000313" key="15">
    <source>
        <dbReference type="Proteomes" id="UP000248987"/>
    </source>
</evidence>
<keyword evidence="14" id="KW-0413">Isomerase</keyword>
<evidence type="ECO:0000256" key="3">
    <source>
        <dbReference type="ARBA" id="ARBA00011245"/>
    </source>
</evidence>
<dbReference type="GO" id="GO:0008616">
    <property type="term" value="P:tRNA queuosine(34) biosynthetic process"/>
    <property type="evidence" value="ECO:0007669"/>
    <property type="project" value="UniProtKB-UniRule"/>
</dbReference>
<evidence type="ECO:0000313" key="14">
    <source>
        <dbReference type="EMBL" id="RAJ22515.1"/>
    </source>
</evidence>
<dbReference type="HAMAP" id="MF_00113">
    <property type="entry name" value="QueA"/>
    <property type="match status" value="1"/>
</dbReference>
<dbReference type="InterPro" id="IPR036100">
    <property type="entry name" value="QueA_sf"/>
</dbReference>
<evidence type="ECO:0000256" key="7">
    <source>
        <dbReference type="ARBA" id="ARBA00022785"/>
    </source>
</evidence>
<dbReference type="EC" id="2.4.99.17" evidence="10 13"/>
<evidence type="ECO:0000256" key="9">
    <source>
        <dbReference type="ARBA" id="ARBA00061210"/>
    </source>
</evidence>
<dbReference type="EMBL" id="QLLQ01000009">
    <property type="protein sequence ID" value="RAJ22515.1"/>
    <property type="molecule type" value="Genomic_DNA"/>
</dbReference>
<evidence type="ECO:0000256" key="11">
    <source>
        <dbReference type="ARBA" id="ARBA00069325"/>
    </source>
</evidence>
<dbReference type="GO" id="GO:0005737">
    <property type="term" value="C:cytoplasm"/>
    <property type="evidence" value="ECO:0007669"/>
    <property type="project" value="UniProtKB-SubCell"/>
</dbReference>
<comment type="pathway">
    <text evidence="2 13">tRNA modification; tRNA-queuosine biosynthesis.</text>
</comment>
<name>A0A1A7R057_9FLAO</name>
<dbReference type="Gene3D" id="3.40.1780.10">
    <property type="entry name" value="QueA-like"/>
    <property type="match status" value="1"/>
</dbReference>
<keyword evidence="6 13" id="KW-0949">S-adenosyl-L-methionine</keyword>
<organism evidence="14 15">
    <name type="scientific">Gelidibacter algens</name>
    <dbReference type="NCBI Taxonomy" id="49280"/>
    <lineage>
        <taxon>Bacteria</taxon>
        <taxon>Pseudomonadati</taxon>
        <taxon>Bacteroidota</taxon>
        <taxon>Flavobacteriia</taxon>
        <taxon>Flavobacteriales</taxon>
        <taxon>Flavobacteriaceae</taxon>
        <taxon>Gelidibacter</taxon>
    </lineage>
</organism>
<dbReference type="SUPFAM" id="SSF111337">
    <property type="entry name" value="QueA-like"/>
    <property type="match status" value="1"/>
</dbReference>
<reference evidence="14 15" key="1">
    <citation type="submission" date="2018-06" db="EMBL/GenBank/DDBJ databases">
        <title>Genomic Encyclopedia of Archaeal and Bacterial Type Strains, Phase II (KMG-II): from individual species to whole genera.</title>
        <authorList>
            <person name="Goeker M."/>
        </authorList>
    </citation>
    <scope>NUCLEOTIDE SEQUENCE [LARGE SCALE GENOMIC DNA]</scope>
    <source>
        <strain evidence="14 15">DSM 12408</strain>
    </source>
</reference>
<evidence type="ECO:0000256" key="13">
    <source>
        <dbReference type="HAMAP-Rule" id="MF_00113"/>
    </source>
</evidence>
<comment type="similarity">
    <text evidence="9 13">Belongs to the QueA family.</text>
</comment>
<dbReference type="Proteomes" id="UP000248987">
    <property type="component" value="Unassembled WGS sequence"/>
</dbReference>
<keyword evidence="15" id="KW-1185">Reference proteome</keyword>
<keyword evidence="5 13" id="KW-0808">Transferase</keyword>
<comment type="subunit">
    <text evidence="3 13">Monomer.</text>
</comment>
<gene>
    <name evidence="13" type="primary">queA</name>
    <name evidence="14" type="ORF">LX77_02461</name>
</gene>
<dbReference type="STRING" id="49280.A9996_11300"/>
<evidence type="ECO:0000256" key="5">
    <source>
        <dbReference type="ARBA" id="ARBA00022679"/>
    </source>
</evidence>
<dbReference type="InterPro" id="IPR003699">
    <property type="entry name" value="QueA"/>
</dbReference>
<protein>
    <recommendedName>
        <fullName evidence="11 13">S-adenosylmethionine:tRNA ribosyltransferase-isomerase</fullName>
        <ecNumber evidence="10 13">2.4.99.17</ecNumber>
    </recommendedName>
    <alternativeName>
        <fullName evidence="12 13">Queuosine biosynthesis protein QueA</fullName>
    </alternativeName>
</protein>
<dbReference type="FunFam" id="3.40.1780.10:FF:000001">
    <property type="entry name" value="S-adenosylmethionine:tRNA ribosyltransferase-isomerase"/>
    <property type="match status" value="1"/>
</dbReference>
<evidence type="ECO:0000256" key="1">
    <source>
        <dbReference type="ARBA" id="ARBA00004496"/>
    </source>
</evidence>
<dbReference type="Gene3D" id="2.40.10.240">
    <property type="entry name" value="QueA-like"/>
    <property type="match status" value="1"/>
</dbReference>
<dbReference type="NCBIfam" id="TIGR00113">
    <property type="entry name" value="queA"/>
    <property type="match status" value="1"/>
</dbReference>
<evidence type="ECO:0000256" key="4">
    <source>
        <dbReference type="ARBA" id="ARBA00022490"/>
    </source>
</evidence>
<comment type="subcellular location">
    <subcellularLocation>
        <location evidence="1 13">Cytoplasm</location>
    </subcellularLocation>
</comment>
<keyword evidence="7 13" id="KW-0671">Queuosine biosynthesis</keyword>
<comment type="catalytic activity">
    <reaction evidence="8 13">
        <text>7-aminomethyl-7-carbaguanosine(34) in tRNA + S-adenosyl-L-methionine = epoxyqueuosine(34) in tRNA + adenine + L-methionine + 2 H(+)</text>
        <dbReference type="Rhea" id="RHEA:32155"/>
        <dbReference type="Rhea" id="RHEA-COMP:10342"/>
        <dbReference type="Rhea" id="RHEA-COMP:18582"/>
        <dbReference type="ChEBI" id="CHEBI:15378"/>
        <dbReference type="ChEBI" id="CHEBI:16708"/>
        <dbReference type="ChEBI" id="CHEBI:57844"/>
        <dbReference type="ChEBI" id="CHEBI:59789"/>
        <dbReference type="ChEBI" id="CHEBI:82833"/>
        <dbReference type="ChEBI" id="CHEBI:194443"/>
        <dbReference type="EC" id="2.4.99.17"/>
    </reaction>
</comment>
<dbReference type="FunFam" id="2.40.10.240:FF:000002">
    <property type="entry name" value="S-adenosylmethionine:tRNA ribosyltransferase-isomerase"/>
    <property type="match status" value="1"/>
</dbReference>
<dbReference type="NCBIfam" id="NF001140">
    <property type="entry name" value="PRK00147.1"/>
    <property type="match status" value="1"/>
</dbReference>
<dbReference type="AlphaFoldDB" id="A0A1A7R057"/>
<evidence type="ECO:0000256" key="12">
    <source>
        <dbReference type="ARBA" id="ARBA00076160"/>
    </source>
</evidence>
<evidence type="ECO:0000256" key="8">
    <source>
        <dbReference type="ARBA" id="ARBA00052751"/>
    </source>
</evidence>
<evidence type="ECO:0000256" key="10">
    <source>
        <dbReference type="ARBA" id="ARBA00066503"/>
    </source>
</evidence>
<dbReference type="RefSeq" id="WP_066434818.1">
    <property type="nucleotide sequence ID" value="NZ_LZRN01000022.1"/>
</dbReference>
<proteinExistence type="inferred from homology"/>
<dbReference type="Pfam" id="PF02547">
    <property type="entry name" value="Queuosine_synth"/>
    <property type="match status" value="1"/>
</dbReference>
<sequence>MKLSHFSFKLPEELLAEHPAENRDEARLMVLDRKNKTIEHKLFKDVIDYFDEGDVMILNNTKVFPARLYGNKEKTGARIEVFLLRELNEEQRLWDVLVDPARKIRIGNKLYFGDDETLVAEVIDNTTSRGRTLRFLYDGSYKEFRQKLTELGETPLPKYIKRDVEPEDEERYQTIFAKNEGAVAAPTAGLHFSKHLLKRLEIKGIDFAEITLHVGLGTFNPVEVEDLSKHKMDSEEAFVDQKAADIVNNAKTKKKRVCAVGTTAMRAVESSVSSSGTLNEFSGWTNKFIFPPYEFSIANCMITNFHTPKSTLLMMVSAFAGHDFMKKAYEEAVKEKYRFYTYGDAMLII</sequence>
<dbReference type="PANTHER" id="PTHR30307:SF0">
    <property type="entry name" value="S-ADENOSYLMETHIONINE:TRNA RIBOSYLTRANSFERASE-ISOMERASE"/>
    <property type="match status" value="1"/>
</dbReference>
<dbReference type="GO" id="GO:0051075">
    <property type="term" value="F:S-adenosylmethionine:tRNA ribosyltransferase-isomerase activity"/>
    <property type="evidence" value="ECO:0007669"/>
    <property type="project" value="UniProtKB-EC"/>
</dbReference>
<evidence type="ECO:0000256" key="6">
    <source>
        <dbReference type="ARBA" id="ARBA00022691"/>
    </source>
</evidence>
<keyword evidence="4 13" id="KW-0963">Cytoplasm</keyword>
<comment type="function">
    <text evidence="13">Transfers and isomerizes the ribose moiety from AdoMet to the 7-aminomethyl group of 7-deazaguanine (preQ1-tRNA) to give epoxyqueuosine (oQ-tRNA).</text>
</comment>
<dbReference type="InterPro" id="IPR042118">
    <property type="entry name" value="QueA_dom1"/>
</dbReference>
<dbReference type="UniPathway" id="UPA00392"/>
<dbReference type="InterPro" id="IPR042119">
    <property type="entry name" value="QueA_dom2"/>
</dbReference>
<comment type="caution">
    <text evidence="14">The sequence shown here is derived from an EMBL/GenBank/DDBJ whole genome shotgun (WGS) entry which is preliminary data.</text>
</comment>
<dbReference type="PANTHER" id="PTHR30307">
    <property type="entry name" value="S-ADENOSYLMETHIONINE:TRNA RIBOSYLTRANSFERASE-ISOMERASE"/>
    <property type="match status" value="1"/>
</dbReference>
<dbReference type="OrthoDB" id="9805933at2"/>